<organism evidence="1 2">
    <name type="scientific">Aquimarina muelleri</name>
    <dbReference type="NCBI Taxonomy" id="279356"/>
    <lineage>
        <taxon>Bacteria</taxon>
        <taxon>Pseudomonadati</taxon>
        <taxon>Bacteroidota</taxon>
        <taxon>Flavobacteriia</taxon>
        <taxon>Flavobacteriales</taxon>
        <taxon>Flavobacteriaceae</taxon>
        <taxon>Aquimarina</taxon>
    </lineage>
</organism>
<sequence length="72" mass="8413">MSESKNNNKKTLDTIYVFSENNKVYVKGITFSKISDNNSVNKEEWFPINFQWRASIGIKNIKLHTTDENQQS</sequence>
<dbReference type="AlphaFoldDB" id="A0A918JXE0"/>
<evidence type="ECO:0000313" key="1">
    <source>
        <dbReference type="EMBL" id="GGX28495.1"/>
    </source>
</evidence>
<dbReference type="EMBL" id="BMWS01000026">
    <property type="protein sequence ID" value="GGX28495.1"/>
    <property type="molecule type" value="Genomic_DNA"/>
</dbReference>
<comment type="caution">
    <text evidence="1">The sequence shown here is derived from an EMBL/GenBank/DDBJ whole genome shotgun (WGS) entry which is preliminary data.</text>
</comment>
<dbReference type="Proteomes" id="UP000601108">
    <property type="component" value="Unassembled WGS sequence"/>
</dbReference>
<name>A0A918JXE0_9FLAO</name>
<keyword evidence="2" id="KW-1185">Reference proteome</keyword>
<evidence type="ECO:0000313" key="2">
    <source>
        <dbReference type="Proteomes" id="UP000601108"/>
    </source>
</evidence>
<accession>A0A918JXE0</accession>
<dbReference type="RefSeq" id="WP_027413065.1">
    <property type="nucleotide sequence ID" value="NZ_BMWS01000026.1"/>
</dbReference>
<protein>
    <submittedName>
        <fullName evidence="1">Uncharacterized protein</fullName>
    </submittedName>
</protein>
<proteinExistence type="predicted"/>
<gene>
    <name evidence="1" type="ORF">GCM10007384_32120</name>
</gene>
<reference evidence="1 2" key="1">
    <citation type="journal article" date="2014" name="Int. J. Syst. Evol. Microbiol.">
        <title>Complete genome sequence of Corynebacterium casei LMG S-19264T (=DSM 44701T), isolated from a smear-ripened cheese.</title>
        <authorList>
            <consortium name="US DOE Joint Genome Institute (JGI-PGF)"/>
            <person name="Walter F."/>
            <person name="Albersmeier A."/>
            <person name="Kalinowski J."/>
            <person name="Ruckert C."/>
        </authorList>
    </citation>
    <scope>NUCLEOTIDE SEQUENCE [LARGE SCALE GENOMIC DNA]</scope>
    <source>
        <strain evidence="1 2">KCTC 12285</strain>
    </source>
</reference>